<name>A0ABW9ZB26_9FLAO</name>
<evidence type="ECO:0000313" key="2">
    <source>
        <dbReference type="Proteomes" id="UP000798602"/>
    </source>
</evidence>
<accession>A0ABW9ZB26</accession>
<comment type="caution">
    <text evidence="1">The sequence shown here is derived from an EMBL/GenBank/DDBJ whole genome shotgun (WGS) entry which is preliminary data.</text>
</comment>
<dbReference type="Proteomes" id="UP000798602">
    <property type="component" value="Unassembled WGS sequence"/>
</dbReference>
<proteinExistence type="predicted"/>
<keyword evidence="2" id="KW-1185">Reference proteome</keyword>
<sequence length="562" mass="63497">MNLLENNLTNSCNITRTTASAHLNLSSTQQIHRAYLYWAGSGTGDFSVKLNDSIIKAQRNFDLFQNDLPYFAAFANVTQLVQQTGNGIYTLSDLDVTPFLSPSQYCNNRTNFAGWTLVIVYQDENLPQNQINIYDGLQGVSQQQQNLTLRLENLFVRDNANSKVGFVAWEGDVNLPSLPIFTEALKINGYTLSNDLNPPNNAFNGTNSFTGETNLYNMDLDVYDIQDYISAGNTSAEITLTSQQDFVMISTVVTKLNSQLPDAIIAIDSIETECNSRRIIVHFTVTNYQSTALLRAGVPIAIYANDEFIEYAETFVELAIDESHQDRIWLEIPDYIPNNFELKLGIDDLGNGEGIVNELIETNNIFIENVTLPVSPEFNVLPNLQSCNIGFGAGIFDFSEYENFVKTEASQLVAFFENEANAVQNIFPIWNTNDYRSEQNPKEIFVRISNDNCFSITSFWIDTKNCPPTVYNALTPNGDGYNDFFFIDGLQNIFTNYELFIFNRWGKLVWTGNHQSENWTGNSNNGVHFLTENLAAGTYFYILYLNDKDYPDALNGFVFLQK</sequence>
<protein>
    <submittedName>
        <fullName evidence="1">T9SS type B sorting domain-containing protein</fullName>
    </submittedName>
</protein>
<dbReference type="Pfam" id="PF13585">
    <property type="entry name" value="CHU_C"/>
    <property type="match status" value="1"/>
</dbReference>
<dbReference type="EMBL" id="JAABLM010000009">
    <property type="protein sequence ID" value="NBL65336.1"/>
    <property type="molecule type" value="Genomic_DNA"/>
</dbReference>
<dbReference type="NCBIfam" id="TIGR04131">
    <property type="entry name" value="Bac_Flav_CTERM"/>
    <property type="match status" value="1"/>
</dbReference>
<reference evidence="2" key="1">
    <citation type="submission" date="2020-01" db="EMBL/GenBank/DDBJ databases">
        <title>Sphingomonas sp. strain CSW-10.</title>
        <authorList>
            <person name="Chen W.-M."/>
        </authorList>
    </citation>
    <scope>NUCLEOTIDE SEQUENCE [LARGE SCALE GENOMIC DNA]</scope>
    <source>
        <strain evidence="2">NST-5</strain>
    </source>
</reference>
<evidence type="ECO:0000313" key="1">
    <source>
        <dbReference type="EMBL" id="NBL65336.1"/>
    </source>
</evidence>
<dbReference type="InterPro" id="IPR026341">
    <property type="entry name" value="T9SS_type_B"/>
</dbReference>
<gene>
    <name evidence="1" type="ORF">GV828_09020</name>
</gene>
<organism evidence="1 2">
    <name type="scientific">Flavobacterium ichthyis</name>
    <dbReference type="NCBI Taxonomy" id="2698827"/>
    <lineage>
        <taxon>Bacteria</taxon>
        <taxon>Pseudomonadati</taxon>
        <taxon>Bacteroidota</taxon>
        <taxon>Flavobacteriia</taxon>
        <taxon>Flavobacteriales</taxon>
        <taxon>Flavobacteriaceae</taxon>
        <taxon>Flavobacterium</taxon>
    </lineage>
</organism>